<evidence type="ECO:0000256" key="1">
    <source>
        <dbReference type="SAM" id="Phobius"/>
    </source>
</evidence>
<keyword evidence="1" id="KW-1133">Transmembrane helix</keyword>
<keyword evidence="1" id="KW-0472">Membrane</keyword>
<evidence type="ECO:0000313" key="2">
    <source>
        <dbReference type="EMBL" id="VAV87165.1"/>
    </source>
</evidence>
<accession>A0A3B0RUM7</accession>
<dbReference type="PANTHER" id="PTHR37947:SF1">
    <property type="entry name" value="BLL2462 PROTEIN"/>
    <property type="match status" value="1"/>
</dbReference>
<reference evidence="2" key="1">
    <citation type="submission" date="2018-06" db="EMBL/GenBank/DDBJ databases">
        <authorList>
            <person name="Zhirakovskaya E."/>
        </authorList>
    </citation>
    <scope>NUCLEOTIDE SEQUENCE</scope>
</reference>
<feature type="non-terminal residue" evidence="2">
    <location>
        <position position="1"/>
    </location>
</feature>
<dbReference type="EMBL" id="UOEE01000029">
    <property type="protein sequence ID" value="VAV87165.1"/>
    <property type="molecule type" value="Genomic_DNA"/>
</dbReference>
<gene>
    <name evidence="2" type="ORF">MNBD_ALPHA06-969</name>
</gene>
<feature type="transmembrane region" description="Helical" evidence="1">
    <location>
        <begin position="638"/>
        <end position="657"/>
    </location>
</feature>
<dbReference type="SUPFAM" id="SSF52317">
    <property type="entry name" value="Class I glutamine amidotransferase-like"/>
    <property type="match status" value="1"/>
</dbReference>
<organism evidence="2">
    <name type="scientific">hydrothermal vent metagenome</name>
    <dbReference type="NCBI Taxonomy" id="652676"/>
    <lineage>
        <taxon>unclassified sequences</taxon>
        <taxon>metagenomes</taxon>
        <taxon>ecological metagenomes</taxon>
    </lineage>
</organism>
<name>A0A3B0RUM7_9ZZZZ</name>
<protein>
    <submittedName>
        <fullName evidence="2">FIG003492: Threonine dehydrogenase and related Zn-dependent dehydrogenases</fullName>
    </submittedName>
</protein>
<keyword evidence="1" id="KW-0812">Transmembrane</keyword>
<dbReference type="InterPro" id="IPR029062">
    <property type="entry name" value="Class_I_gatase-like"/>
</dbReference>
<dbReference type="PANTHER" id="PTHR37947">
    <property type="entry name" value="BLL2462 PROTEIN"/>
    <property type="match status" value="1"/>
</dbReference>
<proteinExistence type="predicted"/>
<dbReference type="AlphaFoldDB" id="A0A3B0RUM7"/>
<dbReference type="Gene3D" id="3.40.50.880">
    <property type="match status" value="1"/>
</dbReference>
<sequence>LSGLAALVAIWAGWHRPVWLALRLVLIAAISFVAMGPQRVEAEHEYLNDIALLLVDKTLSMQMGQRAAIGQQAAAQVRAFADENPDLDLLEVQVADSPDGSRIFESLQTGLAQIPADRLAGVVMLTDGISHDQLPALTVSAPIHVLLSGDPQQGDRSLQIIEAPRFGIVGQQVKFKIRVDDFGQDSRSNAPITLQVAGQPPMQVNVQTGVDVTVGLPLTRRGSNLVEIRAGAAGEELTLRNNRIAVDVTGVRERLRVLLVSGEPYAGVRAWRNLLKSDPAVDLVHFTILRPPTKRDPTPLNEMALIAFPTRELFVEKLDSFDLVIFDSYTRRGVLPLIYLENIARYVENGGALMVAAGPPFAGQGSLAKTFLASILPARPDDNISNAPFTPTITKTGQRHPVTNSLADLQDNWGRWGRVIGVTGVTGDTVLSAADDTPLLILDRVKQGRVALLLSDQAWLWSRGFEGGGPQYELYRRLAHWLMKEPELEEEALSGKIIDGQLQVKLQTLLDVPTPVEIETADGQISRLTLQQVSPGVFSATLPVAANSGILTLKSGELLSVAAQGQLNLPELNDLAINTSFAAGFAKSNKGAQLALSNTSAKFSLRRTRPQDRQAGRNWLGLQKNRVSIQTNSSKKPLFAAWLGLLVLLVLSALMWLREGRA</sequence>